<protein>
    <submittedName>
        <fullName evidence="2">Uncharacterized protein</fullName>
    </submittedName>
</protein>
<evidence type="ECO:0000256" key="1">
    <source>
        <dbReference type="SAM" id="MobiDB-lite"/>
    </source>
</evidence>
<proteinExistence type="predicted"/>
<organism evidence="2 3">
    <name type="scientific">Streptomyces cyaneofuscatus</name>
    <dbReference type="NCBI Taxonomy" id="66883"/>
    <lineage>
        <taxon>Bacteria</taxon>
        <taxon>Bacillati</taxon>
        <taxon>Actinomycetota</taxon>
        <taxon>Actinomycetes</taxon>
        <taxon>Kitasatosporales</taxon>
        <taxon>Streptomycetaceae</taxon>
        <taxon>Streptomyces</taxon>
    </lineage>
</organism>
<name>A0ABZ1F990_9ACTN</name>
<evidence type="ECO:0000313" key="2">
    <source>
        <dbReference type="EMBL" id="WSB12619.1"/>
    </source>
</evidence>
<sequence length="132" mass="14111">MSDNNPARHLSAAAEGIRAFNHTSGSVGDDWIYPSHAYSGIGNLSYLVGMLEQAVQQSTRPVMYTYEHGRVRIDGNGDADAKVSQLVAAQRDAEAAAAALTAAVQRMHNATSPMGLDTTGIPEFEDDEPHIN</sequence>
<dbReference type="Proteomes" id="UP001356428">
    <property type="component" value="Plasmid unnamed1"/>
</dbReference>
<reference evidence="2 3" key="1">
    <citation type="submission" date="2022-10" db="EMBL/GenBank/DDBJ databases">
        <title>The complete genomes of actinobacterial strains from the NBC collection.</title>
        <authorList>
            <person name="Joergensen T.S."/>
            <person name="Alvarez Arevalo M."/>
            <person name="Sterndorff E.B."/>
            <person name="Faurdal D."/>
            <person name="Vuksanovic O."/>
            <person name="Mourched A.-S."/>
            <person name="Charusanti P."/>
            <person name="Shaw S."/>
            <person name="Blin K."/>
            <person name="Weber T."/>
        </authorList>
    </citation>
    <scope>NUCLEOTIDE SEQUENCE [LARGE SCALE GENOMIC DNA]</scope>
    <source>
        <strain evidence="2 3">NBC 01792</strain>
        <plasmid evidence="2 3">unnamed1</plasmid>
    </source>
</reference>
<keyword evidence="3" id="KW-1185">Reference proteome</keyword>
<geneLocation type="plasmid" evidence="2 3">
    <name>unnamed1</name>
</geneLocation>
<feature type="region of interest" description="Disordered" evidence="1">
    <location>
        <begin position="111"/>
        <end position="132"/>
    </location>
</feature>
<feature type="compositionally biased region" description="Acidic residues" evidence="1">
    <location>
        <begin position="123"/>
        <end position="132"/>
    </location>
</feature>
<accession>A0ABZ1F990</accession>
<keyword evidence="2" id="KW-0614">Plasmid</keyword>
<gene>
    <name evidence="2" type="ORF">OG849_35430</name>
</gene>
<dbReference type="RefSeq" id="WP_326707970.1">
    <property type="nucleotide sequence ID" value="NZ_CP109084.1"/>
</dbReference>
<evidence type="ECO:0000313" key="3">
    <source>
        <dbReference type="Proteomes" id="UP001356428"/>
    </source>
</evidence>
<dbReference type="EMBL" id="CP109084">
    <property type="protein sequence ID" value="WSB12619.1"/>
    <property type="molecule type" value="Genomic_DNA"/>
</dbReference>